<dbReference type="Gene3D" id="2.170.140.10">
    <property type="entry name" value="Chitin binding domain"/>
    <property type="match status" value="4"/>
</dbReference>
<evidence type="ECO:0000256" key="10">
    <source>
        <dbReference type="ARBA" id="ARBA00023295"/>
    </source>
</evidence>
<accession>A0A0A1XS06</accession>
<feature type="domain" description="Chitin-binding type-2" evidence="15">
    <location>
        <begin position="756"/>
        <end position="811"/>
    </location>
</feature>
<keyword evidence="4" id="KW-0147">Chitin-binding</keyword>
<dbReference type="EMBL" id="GBXI01000188">
    <property type="protein sequence ID" value="JAD14104.1"/>
    <property type="molecule type" value="Transcribed_RNA"/>
</dbReference>
<feature type="domain" description="Chitin-binding type-2" evidence="15">
    <location>
        <begin position="908"/>
        <end position="961"/>
    </location>
</feature>
<feature type="signal peptide" evidence="14">
    <location>
        <begin position="1"/>
        <end position="24"/>
    </location>
</feature>
<feature type="domain" description="GH18" evidence="16">
    <location>
        <begin position="2138"/>
        <end position="2507"/>
    </location>
</feature>
<dbReference type="PROSITE" id="PS51910">
    <property type="entry name" value="GH18_2"/>
    <property type="match status" value="4"/>
</dbReference>
<dbReference type="SMART" id="SM00636">
    <property type="entry name" value="Glyco_18"/>
    <property type="match status" value="4"/>
</dbReference>
<comment type="catalytic activity">
    <reaction evidence="1">
        <text>Random endo-hydrolysis of N-acetyl-beta-D-glucosaminide (1-&gt;4)-beta-linkages in chitin and chitodextrins.</text>
        <dbReference type="EC" id="3.2.1.14"/>
    </reaction>
</comment>
<dbReference type="SMART" id="SM00494">
    <property type="entry name" value="ChtBD2"/>
    <property type="match status" value="4"/>
</dbReference>
<name>A0A0A1XS06_ZEUCU</name>
<evidence type="ECO:0000256" key="3">
    <source>
        <dbReference type="ARBA" id="ARBA00012729"/>
    </source>
</evidence>
<dbReference type="SUPFAM" id="SSF51445">
    <property type="entry name" value="(Trans)glycosidases"/>
    <property type="match status" value="4"/>
</dbReference>
<evidence type="ECO:0000256" key="4">
    <source>
        <dbReference type="ARBA" id="ARBA00022669"/>
    </source>
</evidence>
<evidence type="ECO:0000256" key="13">
    <source>
        <dbReference type="SAM" id="MobiDB-lite"/>
    </source>
</evidence>
<feature type="domain" description="GH18" evidence="16">
    <location>
        <begin position="1108"/>
        <end position="1477"/>
    </location>
</feature>
<evidence type="ECO:0000256" key="2">
    <source>
        <dbReference type="ARBA" id="ARBA00009121"/>
    </source>
</evidence>
<feature type="region of interest" description="Disordered" evidence="13">
    <location>
        <begin position="632"/>
        <end position="748"/>
    </location>
</feature>
<dbReference type="FunFam" id="3.10.50.10:FF:000004">
    <property type="entry name" value="Chitinase 5"/>
    <property type="match status" value="2"/>
</dbReference>
<feature type="domain" description="Chitin-binding type-2" evidence="15">
    <location>
        <begin position="2009"/>
        <end position="2061"/>
    </location>
</feature>
<feature type="domain" description="GH18" evidence="16">
    <location>
        <begin position="1575"/>
        <end position="1943"/>
    </location>
</feature>
<feature type="domain" description="Chitin-binding type-2" evidence="15">
    <location>
        <begin position="988"/>
        <end position="1042"/>
    </location>
</feature>
<dbReference type="InterPro" id="IPR002557">
    <property type="entry name" value="Chitin-bd_dom"/>
</dbReference>
<dbReference type="InterPro" id="IPR029070">
    <property type="entry name" value="Chitinase_insertion_sf"/>
</dbReference>
<keyword evidence="9" id="KW-0119">Carbohydrate metabolism</keyword>
<evidence type="ECO:0000256" key="12">
    <source>
        <dbReference type="RuleBase" id="RU000489"/>
    </source>
</evidence>
<dbReference type="GO" id="GO:0008061">
    <property type="term" value="F:chitin binding"/>
    <property type="evidence" value="ECO:0007669"/>
    <property type="project" value="UniProtKB-KW"/>
</dbReference>
<feature type="region of interest" description="Disordered" evidence="13">
    <location>
        <begin position="1537"/>
        <end position="1569"/>
    </location>
</feature>
<feature type="compositionally biased region" description="Basic residues" evidence="13">
    <location>
        <begin position="873"/>
        <end position="895"/>
    </location>
</feature>
<keyword evidence="10 12" id="KW-0326">Glycosidase</keyword>
<keyword evidence="6 12" id="KW-0378">Hydrolase</keyword>
<dbReference type="Pfam" id="PF00704">
    <property type="entry name" value="Glyco_hydro_18"/>
    <property type="match status" value="4"/>
</dbReference>
<dbReference type="SUPFAM" id="SSF54556">
    <property type="entry name" value="Chitinase insertion domain"/>
    <property type="match status" value="4"/>
</dbReference>
<dbReference type="FunFam" id="2.170.140.10:FF:000004">
    <property type="entry name" value="Chitinase 5"/>
    <property type="match status" value="1"/>
</dbReference>
<dbReference type="Gene3D" id="3.20.20.80">
    <property type="entry name" value="Glycosidases"/>
    <property type="match status" value="4"/>
</dbReference>
<dbReference type="InterPro" id="IPR001223">
    <property type="entry name" value="Glyco_hydro18_cat"/>
</dbReference>
<feature type="compositionally biased region" description="Low complexity" evidence="13">
    <location>
        <begin position="832"/>
        <end position="872"/>
    </location>
</feature>
<keyword evidence="7" id="KW-0146">Chitin degradation</keyword>
<feature type="compositionally biased region" description="Low complexity" evidence="13">
    <location>
        <begin position="2089"/>
        <end position="2104"/>
    </location>
</feature>
<dbReference type="InterPro" id="IPR001579">
    <property type="entry name" value="Glyco_hydro_18_chit_AS"/>
</dbReference>
<dbReference type="GO" id="GO:0006032">
    <property type="term" value="P:chitin catabolic process"/>
    <property type="evidence" value="ECO:0007669"/>
    <property type="project" value="UniProtKB-KW"/>
</dbReference>
<evidence type="ECO:0000259" key="16">
    <source>
        <dbReference type="PROSITE" id="PS51910"/>
    </source>
</evidence>
<dbReference type="CDD" id="cd02872">
    <property type="entry name" value="GH18_chitolectin_chitotriosidase"/>
    <property type="match status" value="4"/>
</dbReference>
<evidence type="ECO:0000259" key="15">
    <source>
        <dbReference type="PROSITE" id="PS50940"/>
    </source>
</evidence>
<dbReference type="FunFam" id="3.20.20.80:FF:000007">
    <property type="entry name" value="Acidic mammalian chitinase"/>
    <property type="match status" value="3"/>
</dbReference>
<feature type="region of interest" description="Disordered" evidence="13">
    <location>
        <begin position="1047"/>
        <end position="1098"/>
    </location>
</feature>
<evidence type="ECO:0000313" key="17">
    <source>
        <dbReference type="EMBL" id="JAD14104.1"/>
    </source>
</evidence>
<evidence type="ECO:0000256" key="9">
    <source>
        <dbReference type="ARBA" id="ARBA00023277"/>
    </source>
</evidence>
<dbReference type="PROSITE" id="PS50940">
    <property type="entry name" value="CHIT_BIND_II"/>
    <property type="match status" value="4"/>
</dbReference>
<evidence type="ECO:0000256" key="1">
    <source>
        <dbReference type="ARBA" id="ARBA00000822"/>
    </source>
</evidence>
<dbReference type="GO" id="GO:0005576">
    <property type="term" value="C:extracellular region"/>
    <property type="evidence" value="ECO:0007669"/>
    <property type="project" value="InterPro"/>
</dbReference>
<dbReference type="InterPro" id="IPR050314">
    <property type="entry name" value="Glycosyl_Hydrlase_18"/>
</dbReference>
<evidence type="ECO:0000256" key="6">
    <source>
        <dbReference type="ARBA" id="ARBA00022801"/>
    </source>
</evidence>
<feature type="compositionally biased region" description="Polar residues" evidence="13">
    <location>
        <begin position="1977"/>
        <end position="1994"/>
    </location>
</feature>
<reference evidence="17" key="2">
    <citation type="journal article" date="2015" name="Gigascience">
        <title>Reconstructing a comprehensive transcriptome assembly of a white-pupal translocated strain of the pest fruit fly Bactrocera cucurbitae.</title>
        <authorList>
            <person name="Sim S.B."/>
            <person name="Calla B."/>
            <person name="Hall B."/>
            <person name="DeRego T."/>
            <person name="Geib S.M."/>
        </authorList>
    </citation>
    <scope>NUCLEOTIDE SEQUENCE</scope>
</reference>
<dbReference type="Gene3D" id="3.10.50.10">
    <property type="match status" value="4"/>
</dbReference>
<feature type="compositionally biased region" description="Gly residues" evidence="13">
    <location>
        <begin position="1544"/>
        <end position="1556"/>
    </location>
</feature>
<reference evidence="17" key="1">
    <citation type="submission" date="2014-11" db="EMBL/GenBank/DDBJ databases">
        <authorList>
            <person name="Geib S."/>
        </authorList>
    </citation>
    <scope>NUCLEOTIDE SEQUENCE</scope>
</reference>
<dbReference type="PANTHER" id="PTHR11177:SF359">
    <property type="entry name" value="CHITINASE 10-RELATED"/>
    <property type="match status" value="1"/>
</dbReference>
<dbReference type="FunFam" id="3.10.50.10:FF:000001">
    <property type="entry name" value="Chitinase 3-like 1"/>
    <property type="match status" value="2"/>
</dbReference>
<feature type="domain" description="GH18" evidence="16">
    <location>
        <begin position="261"/>
        <end position="631"/>
    </location>
</feature>
<dbReference type="PROSITE" id="PS01095">
    <property type="entry name" value="GH18_1"/>
    <property type="match status" value="1"/>
</dbReference>
<evidence type="ECO:0000256" key="8">
    <source>
        <dbReference type="ARBA" id="ARBA00023157"/>
    </source>
</evidence>
<feature type="compositionally biased region" description="Low complexity" evidence="13">
    <location>
        <begin position="654"/>
        <end position="734"/>
    </location>
</feature>
<dbReference type="SUPFAM" id="SSF57625">
    <property type="entry name" value="Invertebrate chitin-binding proteins"/>
    <property type="match status" value="4"/>
</dbReference>
<proteinExistence type="inferred from homology"/>
<dbReference type="FunFam" id="3.20.20.80:FF:000048">
    <property type="entry name" value="Brain chitinase and chia"/>
    <property type="match status" value="1"/>
</dbReference>
<dbReference type="PANTHER" id="PTHR11177">
    <property type="entry name" value="CHITINASE"/>
    <property type="match status" value="1"/>
</dbReference>
<comment type="similarity">
    <text evidence="2">Belongs to the glycosyl hydrolase 18 family. Chitinase class II subfamily.</text>
</comment>
<dbReference type="InterPro" id="IPR011583">
    <property type="entry name" value="Chitinase_II/V-like_cat"/>
</dbReference>
<gene>
    <name evidence="17" type="primary">Cht3_11</name>
    <name evidence="17" type="ORF">g.55123</name>
</gene>
<keyword evidence="5 14" id="KW-0732">Signal</keyword>
<dbReference type="EC" id="3.2.1.14" evidence="3"/>
<dbReference type="InterPro" id="IPR017853">
    <property type="entry name" value="GH"/>
</dbReference>
<protein>
    <recommendedName>
        <fullName evidence="3">chitinase</fullName>
        <ecNumber evidence="3">3.2.1.14</ecNumber>
    </recommendedName>
</protein>
<dbReference type="GO" id="GO:0000272">
    <property type="term" value="P:polysaccharide catabolic process"/>
    <property type="evidence" value="ECO:0007669"/>
    <property type="project" value="UniProtKB-KW"/>
</dbReference>
<dbReference type="Pfam" id="PF01607">
    <property type="entry name" value="CBM_14"/>
    <property type="match status" value="4"/>
</dbReference>
<evidence type="ECO:0000256" key="11">
    <source>
        <dbReference type="ARBA" id="ARBA00023326"/>
    </source>
</evidence>
<feature type="region of interest" description="Disordered" evidence="13">
    <location>
        <begin position="2064"/>
        <end position="2132"/>
    </location>
</feature>
<feature type="region of interest" description="Disordered" evidence="13">
    <location>
        <begin position="804"/>
        <end position="911"/>
    </location>
</feature>
<evidence type="ECO:0000256" key="7">
    <source>
        <dbReference type="ARBA" id="ARBA00023024"/>
    </source>
</evidence>
<feature type="region of interest" description="Disordered" evidence="13">
    <location>
        <begin position="1964"/>
        <end position="1994"/>
    </location>
</feature>
<keyword evidence="11" id="KW-0624">Polysaccharide degradation</keyword>
<dbReference type="InterPro" id="IPR036508">
    <property type="entry name" value="Chitin-bd_dom_sf"/>
</dbReference>
<feature type="chain" id="PRO_5001995080" description="chitinase" evidence="14">
    <location>
        <begin position="25"/>
        <end position="2516"/>
    </location>
</feature>
<evidence type="ECO:0000256" key="5">
    <source>
        <dbReference type="ARBA" id="ARBA00022729"/>
    </source>
</evidence>
<evidence type="ECO:0000256" key="14">
    <source>
        <dbReference type="SAM" id="SignalP"/>
    </source>
</evidence>
<feature type="compositionally biased region" description="Low complexity" evidence="13">
    <location>
        <begin position="1067"/>
        <end position="1096"/>
    </location>
</feature>
<organism evidence="17">
    <name type="scientific">Zeugodacus cucurbitae</name>
    <name type="common">Melon fruit fly</name>
    <name type="synonym">Bactrocera cucurbitae</name>
    <dbReference type="NCBI Taxonomy" id="28588"/>
    <lineage>
        <taxon>Eukaryota</taxon>
        <taxon>Metazoa</taxon>
        <taxon>Ecdysozoa</taxon>
        <taxon>Arthropoda</taxon>
        <taxon>Hexapoda</taxon>
        <taxon>Insecta</taxon>
        <taxon>Pterygota</taxon>
        <taxon>Neoptera</taxon>
        <taxon>Endopterygota</taxon>
        <taxon>Diptera</taxon>
        <taxon>Brachycera</taxon>
        <taxon>Muscomorpha</taxon>
        <taxon>Tephritoidea</taxon>
        <taxon>Tephritidae</taxon>
        <taxon>Zeugodacus</taxon>
        <taxon>Zeugodacus</taxon>
    </lineage>
</organism>
<keyword evidence="8" id="KW-1015">Disulfide bond</keyword>
<dbReference type="GO" id="GO:0008843">
    <property type="term" value="F:endochitinase activity"/>
    <property type="evidence" value="ECO:0007669"/>
    <property type="project" value="UniProtKB-EC"/>
</dbReference>
<feature type="compositionally biased region" description="Polar residues" evidence="13">
    <location>
        <begin position="807"/>
        <end position="831"/>
    </location>
</feature>
<sequence length="2516" mass="280304">MGVVSGGAAVWLLLLGYLSSHAVAHIRIEAPEVHAFEPASQSPASFVRSAVESVPIEDQTMLALSRFSMRPSFGDVFLPLRSAVESVPSVNLRKLSELSDSFGVRSFIRDSVESVPAEDDEDESEDSELISNADLVRSTLATEADSQKLLDPAAEVVDTDVEVFAAPDPWTVSDKYAAFVAPSVDDKYLPQPYRADSPYQQLLKQVEVEHFDQQDDVELLREQFGYGALTHSQNGDIGEYYGAPTHLKSAPPARKNYNNSPKVLCHITNWAFYRKADGKFVPENLDGSLCTAIIYSFAALDPDHLTIKEFDPWVDVENQYYNRAVQSGVPVLIALGGWTDSAGDKYSRLAGDEIKRKVFASNLVGFLKRNGFSGLHLDWNYPKCWQSDCSKGPASDKPNLTKLIREIRNEFDRVDKKLQLGVALSGYKEIITEAYELVELSKLVDFMTVMSYDYHGAWEGRTGHVSPLYGRKGDRYPQYNTDYAMQLLIKSGAKREKLIMGIPFYGQSFTLDRASTSLVGEGVASSAPGEPGEFTKQPGMLAYYEICHRIRKDKWLEGRDGERKSGPFAMLRNQWVGYEDPASVEAKARYAANNDFGGVAAWTVDLDDFQNRCCSEAFPLLKAINRALGLLNTEPPTRGNCERPTAPVTPIPPVMTTVSSDGSVSSSSSQQHDHTSPTAPTTWWPTSSSTSTTPWWTPTSTSTTRRPSTTKRTTTTTTTTTTTRRPTPQSTTTRRPNRPEHTTIPSPAVVRPVVQASNCQPGKFYADRSNCNAYYQCIAVGELSQQFCPGGLHWNDQSKNCDWPESAQCSVKNKPVATSNSATTRPTKSPGTTDRPPTRRTTTTAAATNVNKKTTRHPTTAAPTSSLPTTSRKPSKKPTSKPSRKPSRKPTRKPGQKPQRPAKPQRPSAKCNEGEYYTHKKCDQYYICVNGALVPNSCGGDLHWDGIRQICDWPENVQCVTTRQYLRSVKSQALRAGNLLTLRNSNPDDPCDGEERVAYPGDCSKYLFCLWNRLQGGDCGPGLHFNEALRTCDWPLSAKCTQDESGYGVSEVGGSETGENELGQGSPAVVKPKPTKRPAPTTTTTTTRAPRPTYPTDKPELAPLDGYYKVVCYFTNWAWYRKGAGRYTPDDINTDLCTHVIYGFAVLDYSNLVLRTHDSWADIDNNFYTRVSGLRSKGVKVSLALGGWNDSQGDKYSRLVRNPAARARFVKHAVEFLEKYGFEGLDLDWEYPVCWQTDCSKGVADEKEAFTALVRELSEEFKPRGLLLSTAVSPSKKIIDAGYDVPQLSTYFDWIAVMTYDFHGQWDKKTGHVAPLFYHPEDEIDYFNANFSLNYWIEKGAPSRKIVMGMPLYGQSFTLENANVNGLNAKAPGPGKAGEFTRAAGFLAYYEICDRIKNEGWEVIQDEQGRMGPYARKGTQWVSFDDPAMIRKKSQLVRALNLGGGMVWALDLDDFRNRCGDGVHPLLTQIHDVLKDPPKYYEELPGLTANEPIAPTMETESGEDVNSIESSVIPEDIETGLAVENVVDPNGDVEEVESVEEMGTGSGTIIGTGTETGEGTSTGTATENEASPSDFKVVCYFTNWAWYRQNGGKFLPEDIDPDLCTHIVYGFAVLNRETLTIQPHDSWADLDNKFYERVVGFRKKGVKVTVAIGGWNDSAGDKYARLVRNAAARARFINHVVEFIQKYNFDGLDLDWEYPVCWQVDCKKGTPDEKDAFTALVRELSQAFKPKGLLLSSAVSPNKKVIDAGYDVSTLSHYFDWIAVMTYDFHGQWDKKTGHVAPMYDHPAGTETFNANFSINYWLQNGADRQKIIMGMPMYGQSFSLAQASDHDLNAPTYGGGEAGDATRARGFLAYYEICSYVRKRGWNVVRDPRGRMGPYAFNRDQWVSFDDISMIRHKSEYVRAMGLGGAMIWALDLDDFKNVCDCESYPLLKTINRVLRNYPGVAPKCALEQKQHAMIASDSGPSQAYTAKPKPGTQNAHPTYSSDHIETSQQIQHAPLEDFGQDVEKPCNGRNFVAHERDCNKYYICQFEKLIEQSCPAGLHWNENYCDWPQNVKCPMRQEVTTKRPIPQRPKPTAITTKRPQPSKATSRPKPTAAATSPRPTKPTKKPSQTPSKKPTARPKPPTLPPITGSGDYKVVCYFTNWAWYRPGEGKYVPEDIDENLCTHIVYGFAVLNSNSLTIRTHDSWADIDNKFYERVVAYKSKGIRVTVAIGGWNDSLGSKYARLVLDPEARARFIESILVFVEKYGFEGLDLDWEYPVCWQVDCKKGSPAEKAGFVALVRELSEAFKPRGLLLSAAVSPSKMVIDAGYDVAPLARYFDWIAVMTYDFHGHWDKQTGHVAPLYYVEGDSNEYFNGNFSINYWLQNGTPREKLIMGMPLYGQSFTLTDVKQRDLNAKSTGPGQAGTFTRAAGFLAYYEICEKVNGGGWTVERDAQGRIGPYAYNGNQWVSYDDVSDIRRKAQFVKSLGLGGGMVWALDLDDFRGRCGCGKHPLLRTLTQELRGIPGQRAHDCT</sequence>